<protein>
    <recommendedName>
        <fullName evidence="1">N-acetyltransferase domain-containing protein</fullName>
    </recommendedName>
</protein>
<dbReference type="InterPro" id="IPR016181">
    <property type="entry name" value="Acyl_CoA_acyltransferase"/>
</dbReference>
<organism evidence="2 3">
    <name type="scientific">Inquilinus limosus</name>
    <dbReference type="NCBI Taxonomy" id="171674"/>
    <lineage>
        <taxon>Bacteria</taxon>
        <taxon>Pseudomonadati</taxon>
        <taxon>Pseudomonadota</taxon>
        <taxon>Alphaproteobacteria</taxon>
        <taxon>Rhodospirillales</taxon>
        <taxon>Rhodospirillaceae</taxon>
        <taxon>Inquilinus</taxon>
    </lineage>
</organism>
<dbReference type="Gene3D" id="3.40.630.30">
    <property type="match status" value="1"/>
</dbReference>
<comment type="caution">
    <text evidence="2">The sequence shown here is derived from an EMBL/GenBank/DDBJ whole genome shotgun (WGS) entry which is preliminary data.</text>
</comment>
<dbReference type="Pfam" id="PF00583">
    <property type="entry name" value="Acetyltransf_1"/>
    <property type="match status" value="1"/>
</dbReference>
<feature type="domain" description="N-acetyltransferase" evidence="1">
    <location>
        <begin position="10"/>
        <end position="196"/>
    </location>
</feature>
<evidence type="ECO:0000313" key="2">
    <source>
        <dbReference type="EMBL" id="MBW8725689.1"/>
    </source>
</evidence>
<dbReference type="EMBL" id="JAEKLZ010000181">
    <property type="protein sequence ID" value="MBW8725689.1"/>
    <property type="molecule type" value="Genomic_DNA"/>
</dbReference>
<name>A0A952FNZ4_9PROT</name>
<dbReference type="InterPro" id="IPR000182">
    <property type="entry name" value="GNAT_dom"/>
</dbReference>
<dbReference type="PROSITE" id="PS51186">
    <property type="entry name" value="GNAT"/>
    <property type="match status" value="1"/>
</dbReference>
<dbReference type="Proteomes" id="UP000700706">
    <property type="component" value="Unassembled WGS sequence"/>
</dbReference>
<gene>
    <name evidence="2" type="ORF">JF625_11120</name>
</gene>
<dbReference type="SUPFAM" id="SSF55729">
    <property type="entry name" value="Acyl-CoA N-acyltransferases (Nat)"/>
    <property type="match status" value="1"/>
</dbReference>
<accession>A0A952FNZ4</accession>
<dbReference type="AlphaFoldDB" id="A0A952FNZ4"/>
<proteinExistence type="predicted"/>
<reference evidence="2" key="1">
    <citation type="submission" date="2020-06" db="EMBL/GenBank/DDBJ databases">
        <title>Stable isotope informed genome-resolved metagenomics uncovers potential trophic interactions in rhizosphere soil.</title>
        <authorList>
            <person name="Starr E.P."/>
            <person name="Shi S."/>
            <person name="Blazewicz S.J."/>
            <person name="Koch B.J."/>
            <person name="Probst A.J."/>
            <person name="Hungate B.A."/>
            <person name="Pett-Ridge J."/>
            <person name="Firestone M.K."/>
            <person name="Banfield J.F."/>
        </authorList>
    </citation>
    <scope>NUCLEOTIDE SEQUENCE</scope>
    <source>
        <strain evidence="2">YM_69_17</strain>
    </source>
</reference>
<dbReference type="GO" id="GO:0016747">
    <property type="term" value="F:acyltransferase activity, transferring groups other than amino-acyl groups"/>
    <property type="evidence" value="ECO:0007669"/>
    <property type="project" value="InterPro"/>
</dbReference>
<evidence type="ECO:0000259" key="1">
    <source>
        <dbReference type="PROSITE" id="PS51186"/>
    </source>
</evidence>
<evidence type="ECO:0000313" key="3">
    <source>
        <dbReference type="Proteomes" id="UP000700706"/>
    </source>
</evidence>
<sequence>MQTGDRDPVFDCRPATPERLGDVETVFAGCADAGRCWCAFWRRERRDYNAGTRDGGNRALFHDLVEAGETLGLVGYRGGDPVAWCGVAPRAEQPRLARSRNLAPVDDLPVWSITCLVTTKAHRRTGLLRPLVAAAARLARSRGAPALEAYPIDAGRPLGSGEIYTGVLRPFLDLGFREVARRSPTRPIVRLDLTKETRR</sequence>